<reference evidence="7" key="1">
    <citation type="submission" date="2021-01" db="EMBL/GenBank/DDBJ databases">
        <authorList>
            <person name="Corre E."/>
            <person name="Pelletier E."/>
            <person name="Niang G."/>
            <person name="Scheremetjew M."/>
            <person name="Finn R."/>
            <person name="Kale V."/>
            <person name="Holt S."/>
            <person name="Cochrane G."/>
            <person name="Meng A."/>
            <person name="Brown T."/>
            <person name="Cohen L."/>
        </authorList>
    </citation>
    <scope>NUCLEOTIDE SEQUENCE</scope>
    <source>
        <strain evidence="7">SAG 11-49</strain>
    </source>
</reference>
<dbReference type="EMBL" id="HBFB01000151">
    <property type="protein sequence ID" value="CAD8661681.1"/>
    <property type="molecule type" value="Transcribed_RNA"/>
</dbReference>
<dbReference type="PANTHER" id="PTHR11592">
    <property type="entry name" value="GLUTATHIONE PEROXIDASE"/>
    <property type="match status" value="1"/>
</dbReference>
<dbReference type="InterPro" id="IPR036249">
    <property type="entry name" value="Thioredoxin-like_sf"/>
</dbReference>
<dbReference type="SUPFAM" id="SSF52833">
    <property type="entry name" value="Thioredoxin-like"/>
    <property type="match status" value="1"/>
</dbReference>
<proteinExistence type="inferred from homology"/>
<feature type="region of interest" description="Disordered" evidence="5">
    <location>
        <begin position="212"/>
        <end position="271"/>
    </location>
</feature>
<protein>
    <recommendedName>
        <fullName evidence="4">Glutathione peroxidase</fullName>
    </recommendedName>
</protein>
<evidence type="ECO:0000256" key="5">
    <source>
        <dbReference type="SAM" id="MobiDB-lite"/>
    </source>
</evidence>
<sequence>MRGRVLLLGGLGLLLLAQLAIGEEATQAVEAAAETEKKTEEPTGLYALTAIDIDGNNVSLSQYMGKVAMVVNTASHCKHTDMNYKALQAAYERYGPYGFVVLAFPCNQFQQQESRPEAVIKQFAQETYNVTFPMFSKVDVKGENMSDIFAFLRDNLPLEEFGGARQEITWNWHKWLVNRKGMPVKRYLMHYEAGIIEKELYKELTGHYFGEEPKKKKKKKRAKTAAVAGPKDSWKDQGKMAAGVDGSESVESSKAAAAESAAKDAVSKDEL</sequence>
<dbReference type="PROSITE" id="PS51355">
    <property type="entry name" value="GLUTATHIONE_PEROXID_3"/>
    <property type="match status" value="1"/>
</dbReference>
<evidence type="ECO:0000256" key="3">
    <source>
        <dbReference type="ARBA" id="ARBA00023002"/>
    </source>
</evidence>
<evidence type="ECO:0000256" key="6">
    <source>
        <dbReference type="SAM" id="SignalP"/>
    </source>
</evidence>
<dbReference type="PROSITE" id="PS00763">
    <property type="entry name" value="GLUTATHIONE_PEROXID_2"/>
    <property type="match status" value="1"/>
</dbReference>
<dbReference type="GO" id="GO:0006979">
    <property type="term" value="P:response to oxidative stress"/>
    <property type="evidence" value="ECO:0007669"/>
    <property type="project" value="InterPro"/>
</dbReference>
<evidence type="ECO:0000256" key="4">
    <source>
        <dbReference type="RuleBase" id="RU000499"/>
    </source>
</evidence>
<dbReference type="Gene3D" id="3.40.30.10">
    <property type="entry name" value="Glutaredoxin"/>
    <property type="match status" value="1"/>
</dbReference>
<organism evidence="7">
    <name type="scientific">Chlamydomonas leiostraca</name>
    <dbReference type="NCBI Taxonomy" id="1034604"/>
    <lineage>
        <taxon>Eukaryota</taxon>
        <taxon>Viridiplantae</taxon>
        <taxon>Chlorophyta</taxon>
        <taxon>core chlorophytes</taxon>
        <taxon>Chlorophyceae</taxon>
        <taxon>CS clade</taxon>
        <taxon>Chlamydomonadales</taxon>
        <taxon>Chlamydomonadaceae</taxon>
        <taxon>Chlamydomonas</taxon>
    </lineage>
</organism>
<feature type="compositionally biased region" description="Basic and acidic residues" evidence="5">
    <location>
        <begin position="261"/>
        <end position="271"/>
    </location>
</feature>
<keyword evidence="3 4" id="KW-0560">Oxidoreductase</keyword>
<dbReference type="InterPro" id="IPR029760">
    <property type="entry name" value="GPX_CS"/>
</dbReference>
<dbReference type="GO" id="GO:0004601">
    <property type="term" value="F:peroxidase activity"/>
    <property type="evidence" value="ECO:0007669"/>
    <property type="project" value="UniProtKB-KW"/>
</dbReference>
<dbReference type="PRINTS" id="PR01011">
    <property type="entry name" value="GLUTPROXDASE"/>
</dbReference>
<gene>
    <name evidence="7" type="ORF">CLEI1391_LOCUS77</name>
</gene>
<comment type="similarity">
    <text evidence="1 4">Belongs to the glutathione peroxidase family.</text>
</comment>
<keyword evidence="2 4" id="KW-0575">Peroxidase</keyword>
<evidence type="ECO:0000256" key="1">
    <source>
        <dbReference type="ARBA" id="ARBA00006926"/>
    </source>
</evidence>
<dbReference type="CDD" id="cd00340">
    <property type="entry name" value="GSH_Peroxidase"/>
    <property type="match status" value="1"/>
</dbReference>
<keyword evidence="6" id="KW-0732">Signal</keyword>
<accession>A0A7S0N792</accession>
<dbReference type="AlphaFoldDB" id="A0A7S0N792"/>
<dbReference type="InterPro" id="IPR000889">
    <property type="entry name" value="Glutathione_peroxidase"/>
</dbReference>
<dbReference type="PANTHER" id="PTHR11592:SF132">
    <property type="entry name" value="GLUTATHIONE PEROXIDASE 7, CHLOROPLASTIC-RELATED"/>
    <property type="match status" value="1"/>
</dbReference>
<evidence type="ECO:0000256" key="2">
    <source>
        <dbReference type="ARBA" id="ARBA00022559"/>
    </source>
</evidence>
<feature type="compositionally biased region" description="Low complexity" evidence="5">
    <location>
        <begin position="247"/>
        <end position="260"/>
    </location>
</feature>
<name>A0A7S0N792_9CHLO</name>
<evidence type="ECO:0000313" key="7">
    <source>
        <dbReference type="EMBL" id="CAD8661681.1"/>
    </source>
</evidence>
<feature type="chain" id="PRO_5030867486" description="Glutathione peroxidase" evidence="6">
    <location>
        <begin position="23"/>
        <end position="271"/>
    </location>
</feature>
<dbReference type="Pfam" id="PF00255">
    <property type="entry name" value="GSHPx"/>
    <property type="match status" value="1"/>
</dbReference>
<feature type="signal peptide" evidence="6">
    <location>
        <begin position="1"/>
        <end position="22"/>
    </location>
</feature>